<dbReference type="GO" id="GO:0000160">
    <property type="term" value="P:phosphorelay signal transduction system"/>
    <property type="evidence" value="ECO:0007669"/>
    <property type="project" value="InterPro"/>
</dbReference>
<evidence type="ECO:0000256" key="1">
    <source>
        <dbReference type="ARBA" id="ARBA00005820"/>
    </source>
</evidence>
<dbReference type="InterPro" id="IPR041664">
    <property type="entry name" value="AAA_16"/>
</dbReference>
<dbReference type="GO" id="GO:0006355">
    <property type="term" value="P:regulation of DNA-templated transcription"/>
    <property type="evidence" value="ECO:0007669"/>
    <property type="project" value="InterPro"/>
</dbReference>
<gene>
    <name evidence="8" type="ORF">CLV70_106264</name>
</gene>
<dbReference type="InterPro" id="IPR001867">
    <property type="entry name" value="OmpR/PhoB-type_DNA-bd"/>
</dbReference>
<evidence type="ECO:0000256" key="2">
    <source>
        <dbReference type="ARBA" id="ARBA00023015"/>
    </source>
</evidence>
<comment type="similarity">
    <text evidence="1">Belongs to the AfsR/DnrI/RedD regulatory family.</text>
</comment>
<dbReference type="InterPro" id="IPR036388">
    <property type="entry name" value="WH-like_DNA-bd_sf"/>
</dbReference>
<name>A0A2T0S8B0_9ACTN</name>
<evidence type="ECO:0000256" key="3">
    <source>
        <dbReference type="ARBA" id="ARBA00023125"/>
    </source>
</evidence>
<dbReference type="SUPFAM" id="SSF48452">
    <property type="entry name" value="TPR-like"/>
    <property type="match status" value="1"/>
</dbReference>
<dbReference type="InterPro" id="IPR051677">
    <property type="entry name" value="AfsR-DnrI-RedD_regulator"/>
</dbReference>
<dbReference type="SUPFAM" id="SSF52540">
    <property type="entry name" value="P-loop containing nucleoside triphosphate hydrolases"/>
    <property type="match status" value="1"/>
</dbReference>
<dbReference type="GO" id="GO:0003677">
    <property type="term" value="F:DNA binding"/>
    <property type="evidence" value="ECO:0007669"/>
    <property type="project" value="UniProtKB-UniRule"/>
</dbReference>
<dbReference type="InterPro" id="IPR027417">
    <property type="entry name" value="P-loop_NTPase"/>
</dbReference>
<feature type="DNA-binding region" description="OmpR/PhoB-type" evidence="5">
    <location>
        <begin position="1"/>
        <end position="104"/>
    </location>
</feature>
<dbReference type="PANTHER" id="PTHR35807">
    <property type="entry name" value="TRANSCRIPTIONAL REGULATOR REDD-RELATED"/>
    <property type="match status" value="1"/>
</dbReference>
<feature type="domain" description="OmpR/PhoB-type" evidence="7">
    <location>
        <begin position="1"/>
        <end position="104"/>
    </location>
</feature>
<protein>
    <submittedName>
        <fullName evidence="8">DNA-binding SARP family transcriptional activator</fullName>
    </submittedName>
</protein>
<evidence type="ECO:0000313" key="8">
    <source>
        <dbReference type="EMBL" id="PRY29543.1"/>
    </source>
</evidence>
<keyword evidence="9" id="KW-1185">Reference proteome</keyword>
<dbReference type="OrthoDB" id="8482304at2"/>
<dbReference type="InterPro" id="IPR011990">
    <property type="entry name" value="TPR-like_helical_dom_sf"/>
</dbReference>
<comment type="caution">
    <text evidence="8">The sequence shown here is derived from an EMBL/GenBank/DDBJ whole genome shotgun (WGS) entry which is preliminary data.</text>
</comment>
<dbReference type="AlphaFoldDB" id="A0A2T0S8B0"/>
<dbReference type="SMART" id="SM01043">
    <property type="entry name" value="BTAD"/>
    <property type="match status" value="1"/>
</dbReference>
<dbReference type="CDD" id="cd00383">
    <property type="entry name" value="trans_reg_C"/>
    <property type="match status" value="1"/>
</dbReference>
<evidence type="ECO:0000256" key="6">
    <source>
        <dbReference type="SAM" id="MobiDB-lite"/>
    </source>
</evidence>
<proteinExistence type="inferred from homology"/>
<dbReference type="PANTHER" id="PTHR35807:SF1">
    <property type="entry name" value="TRANSCRIPTIONAL REGULATOR REDD"/>
    <property type="match status" value="1"/>
</dbReference>
<dbReference type="CDD" id="cd15831">
    <property type="entry name" value="BTAD"/>
    <property type="match status" value="1"/>
</dbReference>
<feature type="compositionally biased region" description="Basic and acidic residues" evidence="6">
    <location>
        <begin position="219"/>
        <end position="237"/>
    </location>
</feature>
<dbReference type="Gene3D" id="1.25.40.10">
    <property type="entry name" value="Tetratricopeptide repeat domain"/>
    <property type="match status" value="1"/>
</dbReference>
<reference evidence="8 9" key="1">
    <citation type="submission" date="2018-03" db="EMBL/GenBank/DDBJ databases">
        <title>Genomic Encyclopedia of Archaeal and Bacterial Type Strains, Phase II (KMG-II): from individual species to whole genera.</title>
        <authorList>
            <person name="Goeker M."/>
        </authorList>
    </citation>
    <scope>NUCLEOTIDE SEQUENCE [LARGE SCALE GENOMIC DNA]</scope>
    <source>
        <strain evidence="8 9">DSM 45348</strain>
    </source>
</reference>
<accession>A0A2T0S8B0</accession>
<dbReference type="InterPro" id="IPR005158">
    <property type="entry name" value="BTAD"/>
</dbReference>
<dbReference type="Proteomes" id="UP000239209">
    <property type="component" value="Unassembled WGS sequence"/>
</dbReference>
<evidence type="ECO:0000256" key="5">
    <source>
        <dbReference type="PROSITE-ProRule" id="PRU01091"/>
    </source>
</evidence>
<dbReference type="PROSITE" id="PS51755">
    <property type="entry name" value="OMPR_PHOB"/>
    <property type="match status" value="1"/>
</dbReference>
<sequence>MSAEHEGIDLRLLGPVRVRRDGAELPLGSARRTAVLSVLALNAGRSVSREQLIAAVWGDDPPASATGNVYTYVSALRQMLEPARDRWAAGQVLSSGGGTYRLHVREEDVDAFRFEALREEGKRHRTAGDRRSELATLESALRLWHGTALAGVPGPFAEAQRLRLAELRLATAERHAALLLELGHHDDAIDALRALIETYPLQKNLRGMLTTALHAGGRRAEALDVQDHPGTKPRPDAGTEPGDTPRPARGRVRIGPGERTVEIPYADRPALTGRDTEVRLLRRATAEVAAGRGRSLRIEGTPGMGKSALLAVALRGSVPAGCRIGWAVGDELSRRMPLGVLLECVEAAMAGDAARTVVKQLFTIAADALDGSIVRTVDRAVALLRQAAEQAPLILVADDLQWADAVTLRVWAALHRVTAELPLLLIAAARPGAEVLDGVPADDVIELPALAPAAATALVRSCAPEPPDPRTLGRLLADAGGNPFYLRHLAAAATDEPAALPAELVSAVGAQLAPFAEETRQLLRAVAFLRPVDPAGGEDQDLRCPLDELAVVTGRPAAELAEALRPAVSTGVLDASGRDVAFRHPVVGRVLHEGTPAALRVILHRSYAERIADAGGAPERVVAQLLAGPVPLDGPVARWLTAHVEELAGRAPQLAVTVLQRARAQHAVESGERLVLTAWLARLLLRQGRSAVAEANWVAARTADADLEGEMRWVAALTHERRGEYDAAAEVARAVLSERRIPVRWLDRFRILLTRLRPHLSGNPTVPHLSRSALIGDQVSVIR</sequence>
<dbReference type="SUPFAM" id="SSF46894">
    <property type="entry name" value="C-terminal effector domain of the bipartite response regulators"/>
    <property type="match status" value="1"/>
</dbReference>
<evidence type="ECO:0000256" key="4">
    <source>
        <dbReference type="ARBA" id="ARBA00023163"/>
    </source>
</evidence>
<dbReference type="Gene3D" id="1.10.10.10">
    <property type="entry name" value="Winged helix-like DNA-binding domain superfamily/Winged helix DNA-binding domain"/>
    <property type="match status" value="1"/>
</dbReference>
<dbReference type="Pfam" id="PF13191">
    <property type="entry name" value="AAA_16"/>
    <property type="match status" value="1"/>
</dbReference>
<dbReference type="SMART" id="SM00862">
    <property type="entry name" value="Trans_reg_C"/>
    <property type="match status" value="1"/>
</dbReference>
<keyword evidence="3 5" id="KW-0238">DNA-binding</keyword>
<evidence type="ECO:0000259" key="7">
    <source>
        <dbReference type="PROSITE" id="PS51755"/>
    </source>
</evidence>
<dbReference type="Pfam" id="PF00486">
    <property type="entry name" value="Trans_reg_C"/>
    <property type="match status" value="1"/>
</dbReference>
<dbReference type="RefSeq" id="WP_106127179.1">
    <property type="nucleotide sequence ID" value="NZ_PVZG01000006.1"/>
</dbReference>
<feature type="region of interest" description="Disordered" evidence="6">
    <location>
        <begin position="219"/>
        <end position="255"/>
    </location>
</feature>
<evidence type="ECO:0000313" key="9">
    <source>
        <dbReference type="Proteomes" id="UP000239209"/>
    </source>
</evidence>
<dbReference type="InterPro" id="IPR016032">
    <property type="entry name" value="Sig_transdc_resp-reg_C-effctor"/>
</dbReference>
<keyword evidence="2" id="KW-0805">Transcription regulation</keyword>
<keyword evidence="4" id="KW-0804">Transcription</keyword>
<dbReference type="Pfam" id="PF03704">
    <property type="entry name" value="BTAD"/>
    <property type="match status" value="1"/>
</dbReference>
<dbReference type="EMBL" id="PVZG01000006">
    <property type="protein sequence ID" value="PRY29543.1"/>
    <property type="molecule type" value="Genomic_DNA"/>
</dbReference>
<organism evidence="8 9">
    <name type="scientific">Pseudosporangium ferrugineum</name>
    <dbReference type="NCBI Taxonomy" id="439699"/>
    <lineage>
        <taxon>Bacteria</taxon>
        <taxon>Bacillati</taxon>
        <taxon>Actinomycetota</taxon>
        <taxon>Actinomycetes</taxon>
        <taxon>Micromonosporales</taxon>
        <taxon>Micromonosporaceae</taxon>
        <taxon>Pseudosporangium</taxon>
    </lineage>
</organism>